<dbReference type="SUPFAM" id="SSF49785">
    <property type="entry name" value="Galactose-binding domain-like"/>
    <property type="match status" value="1"/>
</dbReference>
<dbReference type="InterPro" id="IPR000210">
    <property type="entry name" value="BTB/POZ_dom"/>
</dbReference>
<dbReference type="InterPro" id="IPR008979">
    <property type="entry name" value="Galactose-bd-like_sf"/>
</dbReference>
<evidence type="ECO:0000259" key="1">
    <source>
        <dbReference type="PROSITE" id="PS50097"/>
    </source>
</evidence>
<dbReference type="InterPro" id="IPR052407">
    <property type="entry name" value="BTB_POZ_domain_cont_9"/>
</dbReference>
<dbReference type="PANTHER" id="PTHR46306:SF1">
    <property type="entry name" value="BTB_POZ DOMAIN-CONTAINING PROTEIN 9"/>
    <property type="match status" value="1"/>
</dbReference>
<sequence length="488" mass="55537">MDGSFPFLRRYVFNSSDRIFKSRHISITDSGTNYFVHISDLYLDEKSSDVTFHVDDVELPAHSNVLAQRCRYFAAMFENGLFEARPKRIEIRGTSIDGFKQVLKWIYTGTIEFMSIESTFDFYRLADMYELSELLTGAIYFLRGVCTFDNVCYILNRAVLLSLCGLKNFTISVVKKDPCKILKHESFKQLSPDALNEILTRVVFPAADIDIFHAVVGWMKANPSKSAGFFDVLKNVALDSITVKDMVALPPNVLDAVVHLIRQNKTSGLTYCLKDENVALPKYGVKVITGGETFKEKAEDIKAHTSSEVGNLKHFENPFSLSWFCLFQFIQLLLHLFQLIEMVVNYFEFIPLLILAIFSSSIDAPDRKITMTRKLSDGSSSIKKDSGILKHLIGTDKNGILIDLGHRFELNSFKMQLVNAGENTYSYCIDVSEDKDTWTRAIDHSKYSCRSLQNLYFAPRSVRFIRICGTAPVNDIFKISSFEAFYKV</sequence>
<name>A0A7E4UTT0_PANRE</name>
<organism evidence="2 3">
    <name type="scientific">Panagrellus redivivus</name>
    <name type="common">Microworm</name>
    <dbReference type="NCBI Taxonomy" id="6233"/>
    <lineage>
        <taxon>Eukaryota</taxon>
        <taxon>Metazoa</taxon>
        <taxon>Ecdysozoa</taxon>
        <taxon>Nematoda</taxon>
        <taxon>Chromadorea</taxon>
        <taxon>Rhabditida</taxon>
        <taxon>Tylenchina</taxon>
        <taxon>Panagrolaimomorpha</taxon>
        <taxon>Panagrolaimoidea</taxon>
        <taxon>Panagrolaimidae</taxon>
        <taxon>Panagrellus</taxon>
    </lineage>
</organism>
<reference evidence="2" key="1">
    <citation type="journal article" date="2013" name="Genetics">
        <title>The draft genome and transcriptome of Panagrellus redivivus are shaped by the harsh demands of a free-living lifestyle.</title>
        <authorList>
            <person name="Srinivasan J."/>
            <person name="Dillman A.R."/>
            <person name="Macchietto M.G."/>
            <person name="Heikkinen L."/>
            <person name="Lakso M."/>
            <person name="Fracchia K.M."/>
            <person name="Antoshechkin I."/>
            <person name="Mortazavi A."/>
            <person name="Wong G."/>
            <person name="Sternberg P.W."/>
        </authorList>
    </citation>
    <scope>NUCLEOTIDE SEQUENCE [LARGE SCALE GENOMIC DNA]</scope>
    <source>
        <strain evidence="2">MT8872</strain>
    </source>
</reference>
<dbReference type="InterPro" id="IPR000421">
    <property type="entry name" value="FA58C"/>
</dbReference>
<dbReference type="Pfam" id="PF07707">
    <property type="entry name" value="BACK"/>
    <property type="match status" value="1"/>
</dbReference>
<dbReference type="InterPro" id="IPR011333">
    <property type="entry name" value="SKP1/BTB/POZ_sf"/>
</dbReference>
<reference evidence="3" key="2">
    <citation type="submission" date="2020-10" db="UniProtKB">
        <authorList>
            <consortium name="WormBaseParasite"/>
        </authorList>
    </citation>
    <scope>IDENTIFICATION</scope>
</reference>
<dbReference type="SUPFAM" id="SSF54695">
    <property type="entry name" value="POZ domain"/>
    <property type="match status" value="1"/>
</dbReference>
<dbReference type="GO" id="GO:0050804">
    <property type="term" value="P:modulation of chemical synaptic transmission"/>
    <property type="evidence" value="ECO:0007669"/>
    <property type="project" value="TreeGrafter"/>
</dbReference>
<dbReference type="GO" id="GO:0005737">
    <property type="term" value="C:cytoplasm"/>
    <property type="evidence" value="ECO:0007669"/>
    <property type="project" value="TreeGrafter"/>
</dbReference>
<dbReference type="PROSITE" id="PS50097">
    <property type="entry name" value="BTB"/>
    <property type="match status" value="1"/>
</dbReference>
<dbReference type="PANTHER" id="PTHR46306">
    <property type="entry name" value="BTB/POZ DOMAIN-CONTAINING PROTEIN 9"/>
    <property type="match status" value="1"/>
</dbReference>
<accession>A0A7E4UTT0</accession>
<dbReference type="Proteomes" id="UP000492821">
    <property type="component" value="Unassembled WGS sequence"/>
</dbReference>
<dbReference type="AlphaFoldDB" id="A0A7E4UTT0"/>
<proteinExistence type="predicted"/>
<dbReference type="Pfam" id="PF00754">
    <property type="entry name" value="F5_F8_type_C"/>
    <property type="match status" value="1"/>
</dbReference>
<dbReference type="GO" id="GO:0008344">
    <property type="term" value="P:adult locomotory behavior"/>
    <property type="evidence" value="ECO:0007669"/>
    <property type="project" value="TreeGrafter"/>
</dbReference>
<dbReference type="InterPro" id="IPR011705">
    <property type="entry name" value="BACK"/>
</dbReference>
<dbReference type="GO" id="GO:0048512">
    <property type="term" value="P:circadian behavior"/>
    <property type="evidence" value="ECO:0007669"/>
    <property type="project" value="TreeGrafter"/>
</dbReference>
<evidence type="ECO:0000313" key="3">
    <source>
        <dbReference type="WBParaSite" id="Pan_g12727.t1"/>
    </source>
</evidence>
<dbReference type="Gene3D" id="3.30.710.10">
    <property type="entry name" value="Potassium Channel Kv1.1, Chain A"/>
    <property type="match status" value="1"/>
</dbReference>
<protein>
    <submittedName>
        <fullName evidence="3">BTB domain-containing protein</fullName>
    </submittedName>
</protein>
<evidence type="ECO:0000313" key="2">
    <source>
        <dbReference type="Proteomes" id="UP000492821"/>
    </source>
</evidence>
<dbReference type="Pfam" id="PF00651">
    <property type="entry name" value="BTB"/>
    <property type="match status" value="1"/>
</dbReference>
<dbReference type="WBParaSite" id="Pan_g12727.t1">
    <property type="protein sequence ID" value="Pan_g12727.t1"/>
    <property type="gene ID" value="Pan_g12727"/>
</dbReference>
<dbReference type="Gene3D" id="2.60.120.260">
    <property type="entry name" value="Galactose-binding domain-like"/>
    <property type="match status" value="1"/>
</dbReference>
<feature type="domain" description="BTB" evidence="1">
    <location>
        <begin position="48"/>
        <end position="115"/>
    </location>
</feature>
<keyword evidence="2" id="KW-1185">Reference proteome</keyword>
<dbReference type="SMART" id="SM00225">
    <property type="entry name" value="BTB"/>
    <property type="match status" value="1"/>
</dbReference>